<feature type="transmembrane region" description="Helical" evidence="1">
    <location>
        <begin position="20"/>
        <end position="38"/>
    </location>
</feature>
<evidence type="ECO:0000313" key="3">
    <source>
        <dbReference type="Proteomes" id="UP001241110"/>
    </source>
</evidence>
<proteinExistence type="predicted"/>
<sequence length="182" mass="21076">MSRPSLITTFQTADYKKKTIWLLGGYAVLLLLSYQLAFKNTWAIYNQAKIMEQKIEQAPLAAAKANELQQKLTHLQTLTTTDVDSTSRGLLMLISNECRENGLILKAFPEQIREQKQDMQILTQQCIVEGRFHSLLTLQHRIEQQKKLGRIVSATYHTRIDYEQQKKVLELILYIQSIQLPK</sequence>
<evidence type="ECO:0000313" key="2">
    <source>
        <dbReference type="EMBL" id="MDJ1486100.1"/>
    </source>
</evidence>
<reference evidence="2" key="1">
    <citation type="submission" date="2023-05" db="EMBL/GenBank/DDBJ databases">
        <authorList>
            <person name="Zhang X."/>
        </authorList>
    </citation>
    <scope>NUCLEOTIDE SEQUENCE</scope>
    <source>
        <strain evidence="2">YF14B1</strain>
    </source>
</reference>
<dbReference type="EMBL" id="JASJOS010000027">
    <property type="protein sequence ID" value="MDJ1486100.1"/>
    <property type="molecule type" value="Genomic_DNA"/>
</dbReference>
<organism evidence="2 3">
    <name type="scientific">Xanthocytophaga flava</name>
    <dbReference type="NCBI Taxonomy" id="3048013"/>
    <lineage>
        <taxon>Bacteria</taxon>
        <taxon>Pseudomonadati</taxon>
        <taxon>Bacteroidota</taxon>
        <taxon>Cytophagia</taxon>
        <taxon>Cytophagales</taxon>
        <taxon>Rhodocytophagaceae</taxon>
        <taxon>Xanthocytophaga</taxon>
    </lineage>
</organism>
<gene>
    <name evidence="2" type="ORF">QNI16_36800</name>
</gene>
<evidence type="ECO:0000256" key="1">
    <source>
        <dbReference type="SAM" id="Phobius"/>
    </source>
</evidence>
<accession>A0AAE3QZQ5</accession>
<keyword evidence="1" id="KW-0472">Membrane</keyword>
<name>A0AAE3QZQ5_9BACT</name>
<dbReference type="RefSeq" id="WP_313989459.1">
    <property type="nucleotide sequence ID" value="NZ_JASJOS010000027.1"/>
</dbReference>
<protein>
    <submittedName>
        <fullName evidence="2">Uncharacterized protein</fullName>
    </submittedName>
</protein>
<keyword evidence="1" id="KW-1133">Transmembrane helix</keyword>
<comment type="caution">
    <text evidence="2">The sequence shown here is derived from an EMBL/GenBank/DDBJ whole genome shotgun (WGS) entry which is preliminary data.</text>
</comment>
<dbReference type="AlphaFoldDB" id="A0AAE3QZQ5"/>
<keyword evidence="1" id="KW-0812">Transmembrane</keyword>
<dbReference type="Proteomes" id="UP001241110">
    <property type="component" value="Unassembled WGS sequence"/>
</dbReference>